<comment type="function">
    <text evidence="4">Inhibits the enzyme activity of ATPase.</text>
</comment>
<accession>A0AAV9XI70</accession>
<dbReference type="GO" id="GO:0005739">
    <property type="term" value="C:mitochondrion"/>
    <property type="evidence" value="ECO:0007669"/>
    <property type="project" value="UniProtKB-SubCell"/>
</dbReference>
<dbReference type="Gene3D" id="1.20.5.500">
    <property type="entry name" value="Single helix bin"/>
    <property type="match status" value="1"/>
</dbReference>
<feature type="compositionally biased region" description="Gly residues" evidence="6">
    <location>
        <begin position="38"/>
        <end position="48"/>
    </location>
</feature>
<protein>
    <recommendedName>
        <fullName evidence="4">ATPase inhibitor, mitochondrial</fullName>
    </recommendedName>
</protein>
<dbReference type="AlphaFoldDB" id="A0AAV9XI70"/>
<evidence type="ECO:0000313" key="7">
    <source>
        <dbReference type="EMBL" id="KAK6539538.1"/>
    </source>
</evidence>
<reference evidence="7 8" key="1">
    <citation type="submission" date="2019-10" db="EMBL/GenBank/DDBJ databases">
        <authorList>
            <person name="Palmer J.M."/>
        </authorList>
    </citation>
    <scope>NUCLEOTIDE SEQUENCE [LARGE SCALE GENOMIC DNA]</scope>
    <source>
        <strain evidence="7 8">TWF694</strain>
    </source>
</reference>
<feature type="region of interest" description="Disordered" evidence="6">
    <location>
        <begin position="32"/>
        <end position="54"/>
    </location>
</feature>
<dbReference type="InterPro" id="IPR007648">
    <property type="entry name" value="ATPase_inhibitor_mt"/>
</dbReference>
<dbReference type="Pfam" id="PF04568">
    <property type="entry name" value="IATP"/>
    <property type="match status" value="1"/>
</dbReference>
<keyword evidence="8" id="KW-1185">Reference proteome</keyword>
<evidence type="ECO:0000256" key="2">
    <source>
        <dbReference type="ARBA" id="ARBA00010901"/>
    </source>
</evidence>
<comment type="caution">
    <text evidence="7">The sequence shown here is derived from an EMBL/GenBank/DDBJ whole genome shotgun (WGS) entry which is preliminary data.</text>
</comment>
<dbReference type="EMBL" id="JAVHJO010000006">
    <property type="protein sequence ID" value="KAK6539538.1"/>
    <property type="molecule type" value="Genomic_DNA"/>
</dbReference>
<evidence type="ECO:0000256" key="3">
    <source>
        <dbReference type="ARBA" id="ARBA00023128"/>
    </source>
</evidence>
<comment type="subcellular location">
    <subcellularLocation>
        <location evidence="1">Mitochondrion</location>
    </subcellularLocation>
</comment>
<evidence type="ECO:0000256" key="6">
    <source>
        <dbReference type="SAM" id="MobiDB-lite"/>
    </source>
</evidence>
<keyword evidence="3" id="KW-0496">Mitochondrion</keyword>
<dbReference type="Proteomes" id="UP001365542">
    <property type="component" value="Unassembled WGS sequence"/>
</dbReference>
<evidence type="ECO:0000256" key="1">
    <source>
        <dbReference type="ARBA" id="ARBA00004173"/>
    </source>
</evidence>
<feature type="coiled-coil region" evidence="5">
    <location>
        <begin position="66"/>
        <end position="93"/>
    </location>
</feature>
<evidence type="ECO:0000313" key="8">
    <source>
        <dbReference type="Proteomes" id="UP001365542"/>
    </source>
</evidence>
<sequence length="105" mass="11675">MTLRIALTRTVARLPRTTAAFRPATTSLIMNRGYTEGATGGMRSGGSASGDSFTRREEAAENLYIKQREKERISALRAKLAAQRKHLDDLEEDMQVPILPTSIPW</sequence>
<evidence type="ECO:0000256" key="5">
    <source>
        <dbReference type="SAM" id="Coils"/>
    </source>
</evidence>
<keyword evidence="5" id="KW-0175">Coiled coil</keyword>
<dbReference type="GO" id="GO:0042030">
    <property type="term" value="F:ATPase inhibitor activity"/>
    <property type="evidence" value="ECO:0007669"/>
    <property type="project" value="InterPro"/>
</dbReference>
<evidence type="ECO:0000256" key="4">
    <source>
        <dbReference type="RuleBase" id="RU368087"/>
    </source>
</evidence>
<comment type="similarity">
    <text evidence="2 4">Belongs to the ATPase inhibitor family.</text>
</comment>
<proteinExistence type="inferred from homology"/>
<gene>
    <name evidence="7" type="ORF">TWF694_009754</name>
</gene>
<name>A0AAV9XI70_9PEZI</name>
<organism evidence="7 8">
    <name type="scientific">Orbilia ellipsospora</name>
    <dbReference type="NCBI Taxonomy" id="2528407"/>
    <lineage>
        <taxon>Eukaryota</taxon>
        <taxon>Fungi</taxon>
        <taxon>Dikarya</taxon>
        <taxon>Ascomycota</taxon>
        <taxon>Pezizomycotina</taxon>
        <taxon>Orbiliomycetes</taxon>
        <taxon>Orbiliales</taxon>
        <taxon>Orbiliaceae</taxon>
        <taxon>Orbilia</taxon>
    </lineage>
</organism>